<gene>
    <name evidence="2" type="ORF">P175DRAFT_0526213</name>
</gene>
<dbReference type="VEuPathDB" id="FungiDB:P175DRAFT_0526213"/>
<proteinExistence type="predicted"/>
<evidence type="ECO:0000256" key="1">
    <source>
        <dbReference type="SAM" id="MobiDB-lite"/>
    </source>
</evidence>
<feature type="region of interest" description="Disordered" evidence="1">
    <location>
        <begin position="1"/>
        <end position="83"/>
    </location>
</feature>
<feature type="compositionally biased region" description="Polar residues" evidence="1">
    <location>
        <begin position="36"/>
        <end position="51"/>
    </location>
</feature>
<dbReference type="GeneID" id="63816334"/>
<dbReference type="AlphaFoldDB" id="A0A2T5LN05"/>
<comment type="caution">
    <text evidence="2">The sequence shown here is derived from an EMBL/GenBank/DDBJ whole genome shotgun (WGS) entry which is preliminary data.</text>
</comment>
<dbReference type="OrthoDB" id="10267139at2759"/>
<protein>
    <submittedName>
        <fullName evidence="2">Uncharacterized protein</fullName>
    </submittedName>
</protein>
<accession>A0A2T5LN05</accession>
<evidence type="ECO:0000313" key="3">
    <source>
        <dbReference type="Proteomes" id="UP000244073"/>
    </source>
</evidence>
<name>A0A2T5LN05_9EURO</name>
<evidence type="ECO:0000313" key="2">
    <source>
        <dbReference type="EMBL" id="PTU17656.1"/>
    </source>
</evidence>
<dbReference type="EMBL" id="MSFN02000009">
    <property type="protein sequence ID" value="PTU17656.1"/>
    <property type="molecule type" value="Genomic_DNA"/>
</dbReference>
<organism evidence="2 3">
    <name type="scientific">Aspergillus ochraceoroseus IBT 24754</name>
    <dbReference type="NCBI Taxonomy" id="1392256"/>
    <lineage>
        <taxon>Eukaryota</taxon>
        <taxon>Fungi</taxon>
        <taxon>Dikarya</taxon>
        <taxon>Ascomycota</taxon>
        <taxon>Pezizomycotina</taxon>
        <taxon>Eurotiomycetes</taxon>
        <taxon>Eurotiomycetidae</taxon>
        <taxon>Eurotiales</taxon>
        <taxon>Aspergillaceae</taxon>
        <taxon>Aspergillus</taxon>
        <taxon>Aspergillus subgen. Nidulantes</taxon>
    </lineage>
</organism>
<dbReference type="RefSeq" id="XP_040749048.1">
    <property type="nucleotide sequence ID" value="XM_040899452.1"/>
</dbReference>
<sequence length="170" mass="18571">MDSAIPMATSGNDPLKNGATTTLFGDNGPEPRCDTTSKLGHNQTTSIQDAASESARAGLEKQPAGPRIGDSSDHHPPPPPPPPGVLAVVAVCCEEGRHRSVAFVEELKRRLAGFRDGDGCYTWRMRVDVSHREPIREVQFKQNGFYETCKLPDLSRLDCYSYCAFLVPVE</sequence>
<reference evidence="2 3" key="1">
    <citation type="journal article" date="2018" name="Proc. Natl. Acad. Sci. U.S.A.">
        <title>Linking secondary metabolites to gene clusters through genome sequencing of six diverse Aspergillus species.</title>
        <authorList>
            <person name="Kaerboelling I."/>
            <person name="Vesth T.C."/>
            <person name="Frisvad J.C."/>
            <person name="Nybo J.L."/>
            <person name="Theobald S."/>
            <person name="Kuo A."/>
            <person name="Bowyer P."/>
            <person name="Matsuda Y."/>
            <person name="Mondo S."/>
            <person name="Lyhne E.K."/>
            <person name="Kogle M.E."/>
            <person name="Clum A."/>
            <person name="Lipzen A."/>
            <person name="Salamov A."/>
            <person name="Ngan C.Y."/>
            <person name="Daum C."/>
            <person name="Chiniquy J."/>
            <person name="Barry K."/>
            <person name="LaButti K."/>
            <person name="Haridas S."/>
            <person name="Simmons B.A."/>
            <person name="Magnuson J.K."/>
            <person name="Mortensen U.H."/>
            <person name="Larsen T.O."/>
            <person name="Grigoriev I.V."/>
            <person name="Baker S.E."/>
            <person name="Andersen M.R."/>
        </authorList>
    </citation>
    <scope>NUCLEOTIDE SEQUENCE [LARGE SCALE GENOMIC DNA]</scope>
    <source>
        <strain evidence="2 3">IBT 24754</strain>
    </source>
</reference>
<dbReference type="Proteomes" id="UP000244073">
    <property type="component" value="Unassembled WGS sequence"/>
</dbReference>